<feature type="transmembrane region" description="Helical" evidence="1">
    <location>
        <begin position="167"/>
        <end position="193"/>
    </location>
</feature>
<evidence type="ECO:0000256" key="1">
    <source>
        <dbReference type="SAM" id="Phobius"/>
    </source>
</evidence>
<dbReference type="STRING" id="1280950.HJO_17299"/>
<feature type="transmembrane region" description="Helical" evidence="1">
    <location>
        <begin position="260"/>
        <end position="279"/>
    </location>
</feature>
<evidence type="ECO:0000313" key="2">
    <source>
        <dbReference type="EMBL" id="KCZ87152.1"/>
    </source>
</evidence>
<feature type="transmembrane region" description="Helical" evidence="1">
    <location>
        <begin position="119"/>
        <end position="147"/>
    </location>
</feature>
<dbReference type="AlphaFoldDB" id="A0A059F969"/>
<reference evidence="2 3" key="1">
    <citation type="journal article" date="2014" name="Antonie Van Leeuwenhoek">
        <title>Hyphomonas beringensis sp. nov. and Hyphomonas chukchiensis sp. nov., isolated from surface seawater of the Bering Sea and Chukchi Sea.</title>
        <authorList>
            <person name="Li C."/>
            <person name="Lai Q."/>
            <person name="Li G."/>
            <person name="Dong C."/>
            <person name="Wang J."/>
            <person name="Liao Y."/>
            <person name="Shao Z."/>
        </authorList>
    </citation>
    <scope>NUCLEOTIDE SEQUENCE [LARGE SCALE GENOMIC DNA]</scope>
    <source>
        <strain evidence="2 3">MHS-2</strain>
    </source>
</reference>
<proteinExistence type="predicted"/>
<protein>
    <recommendedName>
        <fullName evidence="4">Glycerophosphoryl diester phosphodiesterase membrane domain-containing protein</fullName>
    </recommendedName>
</protein>
<keyword evidence="1" id="KW-1133">Transmembrane helix</keyword>
<name>A0A059F969_9PROT</name>
<evidence type="ECO:0000313" key="3">
    <source>
        <dbReference type="Proteomes" id="UP000025171"/>
    </source>
</evidence>
<accession>A0A059F969</accession>
<dbReference type="Proteomes" id="UP000025171">
    <property type="component" value="Unassembled WGS sequence"/>
</dbReference>
<organism evidence="2 3">
    <name type="scientific">Hyphomonas johnsonii MHS-2</name>
    <dbReference type="NCBI Taxonomy" id="1280950"/>
    <lineage>
        <taxon>Bacteria</taxon>
        <taxon>Pseudomonadati</taxon>
        <taxon>Pseudomonadota</taxon>
        <taxon>Alphaproteobacteria</taxon>
        <taxon>Hyphomonadales</taxon>
        <taxon>Hyphomonadaceae</taxon>
        <taxon>Hyphomonas</taxon>
    </lineage>
</organism>
<feature type="transmembrane region" description="Helical" evidence="1">
    <location>
        <begin position="12"/>
        <end position="35"/>
    </location>
</feature>
<keyword evidence="1" id="KW-0472">Membrane</keyword>
<feature type="transmembrane region" description="Helical" evidence="1">
    <location>
        <begin position="74"/>
        <end position="92"/>
    </location>
</feature>
<comment type="caution">
    <text evidence="2">The sequence shown here is derived from an EMBL/GenBank/DDBJ whole genome shotgun (WGS) entry which is preliminary data.</text>
</comment>
<feature type="transmembrane region" description="Helical" evidence="1">
    <location>
        <begin position="214"/>
        <end position="240"/>
    </location>
</feature>
<dbReference type="EMBL" id="ARYK01000014">
    <property type="protein sequence ID" value="KCZ87152.1"/>
    <property type="molecule type" value="Genomic_DNA"/>
</dbReference>
<keyword evidence="1" id="KW-0812">Transmembrane</keyword>
<evidence type="ECO:0008006" key="4">
    <source>
        <dbReference type="Google" id="ProtNLM"/>
    </source>
</evidence>
<dbReference type="PATRIC" id="fig|1280950.3.peg.3465"/>
<gene>
    <name evidence="2" type="ORF">HJO_17299</name>
</gene>
<sequence>MANPFRAAYAQSFPWLFSAAYAIVFTLFFGVMVLLTRNTFGDVIESIGALDRSGIDRDAPGSITATLSGIFKPLVPFLVLSIVGSWALWAMFEAASQRRYIRDEGFTLRFGGDELRMMVVALLWSLMYLVFISPILFVMLGGIASLLSASVSNSPEDVIARQAFSMIGSLFGLMLLVFPVYVFFATRLAPCFAMTIKDRRIVFFDAWNVSRGRFWPILGAYLILAVSGGIIVSVIDQVLQMALMTTSMPSLETVESADDLTAVLTSTAFVIPLSIYALLRLFLSGLLQHFTGGPAAFAARHDPRGGVDDAAQMAVFD</sequence>
<keyword evidence="3" id="KW-1185">Reference proteome</keyword>
<dbReference type="eggNOG" id="ENOG5033HYW">
    <property type="taxonomic scope" value="Bacteria"/>
</dbReference>